<sequence length="49" mass="5269">PVGGGCGHHVIRLPYNGEILLMKLPIPCAPIEHPLDDPAPVDNPAEQNY</sequence>
<comment type="caution">
    <text evidence="1">The sequence shown here is derived from an EMBL/GenBank/DDBJ whole genome shotgun (WGS) entry which is preliminary data.</text>
</comment>
<reference evidence="1" key="1">
    <citation type="journal article" date="2015" name="Nature">
        <title>Complex archaea that bridge the gap between prokaryotes and eukaryotes.</title>
        <authorList>
            <person name="Spang A."/>
            <person name="Saw J.H."/>
            <person name="Jorgensen S.L."/>
            <person name="Zaremba-Niedzwiedzka K."/>
            <person name="Martijn J."/>
            <person name="Lind A.E."/>
            <person name="van Eijk R."/>
            <person name="Schleper C."/>
            <person name="Guy L."/>
            <person name="Ettema T.J."/>
        </authorList>
    </citation>
    <scope>NUCLEOTIDE SEQUENCE</scope>
</reference>
<proteinExistence type="predicted"/>
<protein>
    <submittedName>
        <fullName evidence="1">Uncharacterized protein</fullName>
    </submittedName>
</protein>
<organism evidence="1">
    <name type="scientific">marine sediment metagenome</name>
    <dbReference type="NCBI Taxonomy" id="412755"/>
    <lineage>
        <taxon>unclassified sequences</taxon>
        <taxon>metagenomes</taxon>
        <taxon>ecological metagenomes</taxon>
    </lineage>
</organism>
<name>A0A0F9L477_9ZZZZ</name>
<dbReference type="EMBL" id="LAZR01007930">
    <property type="protein sequence ID" value="KKM82001.1"/>
    <property type="molecule type" value="Genomic_DNA"/>
</dbReference>
<accession>A0A0F9L477</accession>
<feature type="non-terminal residue" evidence="1">
    <location>
        <position position="1"/>
    </location>
</feature>
<dbReference type="AlphaFoldDB" id="A0A0F9L477"/>
<gene>
    <name evidence="1" type="ORF">LCGC14_1324100</name>
</gene>
<evidence type="ECO:0000313" key="1">
    <source>
        <dbReference type="EMBL" id="KKM82001.1"/>
    </source>
</evidence>